<accession>A0A5N6NZ95</accession>
<evidence type="ECO:0000259" key="3">
    <source>
        <dbReference type="Pfam" id="PF02721"/>
    </source>
</evidence>
<proteinExistence type="predicted"/>
<keyword evidence="5" id="KW-1185">Reference proteome</keyword>
<reference evidence="4 5" key="1">
    <citation type="submission" date="2019-05" db="EMBL/GenBank/DDBJ databases">
        <title>Mikania micrantha, genome provides insights into the molecular mechanism of rapid growth.</title>
        <authorList>
            <person name="Liu B."/>
        </authorList>
    </citation>
    <scope>NUCLEOTIDE SEQUENCE [LARGE SCALE GENOMIC DNA]</scope>
    <source>
        <strain evidence="4">NLD-2019</strain>
        <tissue evidence="4">Leaf</tissue>
    </source>
</reference>
<dbReference type="Gene3D" id="2.40.50.140">
    <property type="entry name" value="Nucleic acid-binding proteins"/>
    <property type="match status" value="1"/>
</dbReference>
<feature type="region of interest" description="Disordered" evidence="1">
    <location>
        <begin position="437"/>
        <end position="460"/>
    </location>
</feature>
<evidence type="ECO:0000313" key="5">
    <source>
        <dbReference type="Proteomes" id="UP000326396"/>
    </source>
</evidence>
<dbReference type="EMBL" id="SZYD01000008">
    <property type="protein sequence ID" value="KAD5507962.1"/>
    <property type="molecule type" value="Genomic_DNA"/>
</dbReference>
<gene>
    <name evidence="4" type="ORF">E3N88_15665</name>
</gene>
<feature type="compositionally biased region" description="Polar residues" evidence="1">
    <location>
        <begin position="446"/>
        <end position="460"/>
    </location>
</feature>
<dbReference type="InterPro" id="IPR012340">
    <property type="entry name" value="NA-bd_OB-fold"/>
</dbReference>
<dbReference type="Pfam" id="PF02721">
    <property type="entry name" value="DUF223"/>
    <property type="match status" value="1"/>
</dbReference>
<dbReference type="OrthoDB" id="1870641at2759"/>
<keyword evidence="2" id="KW-0472">Membrane</keyword>
<name>A0A5N6NZ95_9ASTR</name>
<feature type="domain" description="Replication protein A 70 kDa DNA-binding subunit B/D first OB fold" evidence="3">
    <location>
        <begin position="11"/>
        <end position="115"/>
    </location>
</feature>
<dbReference type="PANTHER" id="PTHR36060">
    <property type="entry name" value="OS02G0272400 PROTEIN"/>
    <property type="match status" value="1"/>
</dbReference>
<keyword evidence="2" id="KW-0812">Transmembrane</keyword>
<dbReference type="CDD" id="cd04480">
    <property type="entry name" value="RPA1_DBD_A_like"/>
    <property type="match status" value="1"/>
</dbReference>
<evidence type="ECO:0000256" key="2">
    <source>
        <dbReference type="SAM" id="Phobius"/>
    </source>
</evidence>
<dbReference type="InterPro" id="IPR003871">
    <property type="entry name" value="RFA1B/D_OB_1st"/>
</dbReference>
<evidence type="ECO:0000256" key="1">
    <source>
        <dbReference type="SAM" id="MobiDB-lite"/>
    </source>
</evidence>
<feature type="transmembrane region" description="Helical" evidence="2">
    <location>
        <begin position="276"/>
        <end position="298"/>
    </location>
</feature>
<organism evidence="4 5">
    <name type="scientific">Mikania micrantha</name>
    <name type="common">bitter vine</name>
    <dbReference type="NCBI Taxonomy" id="192012"/>
    <lineage>
        <taxon>Eukaryota</taxon>
        <taxon>Viridiplantae</taxon>
        <taxon>Streptophyta</taxon>
        <taxon>Embryophyta</taxon>
        <taxon>Tracheophyta</taxon>
        <taxon>Spermatophyta</taxon>
        <taxon>Magnoliopsida</taxon>
        <taxon>eudicotyledons</taxon>
        <taxon>Gunneridae</taxon>
        <taxon>Pentapetalae</taxon>
        <taxon>asterids</taxon>
        <taxon>campanulids</taxon>
        <taxon>Asterales</taxon>
        <taxon>Asteraceae</taxon>
        <taxon>Asteroideae</taxon>
        <taxon>Heliantheae alliance</taxon>
        <taxon>Eupatorieae</taxon>
        <taxon>Mikania</taxon>
    </lineage>
</organism>
<dbReference type="SUPFAM" id="SSF50249">
    <property type="entry name" value="Nucleic acid-binding proteins"/>
    <property type="match status" value="1"/>
</dbReference>
<feature type="transmembrane region" description="Helical" evidence="2">
    <location>
        <begin position="205"/>
        <end position="229"/>
    </location>
</feature>
<dbReference type="PANTHER" id="PTHR36060:SF1">
    <property type="entry name" value="OS02G0272400 PROTEIN"/>
    <property type="match status" value="1"/>
</dbReference>
<dbReference type="AlphaFoldDB" id="A0A5N6NZ95"/>
<feature type="transmembrane region" description="Helical" evidence="2">
    <location>
        <begin position="362"/>
        <end position="381"/>
    </location>
</feature>
<sequence length="460" mass="52240">MEAPAVAPEITMLNLLDVSIDDYIIKVRILRKWRQPDRKIPNEDYLIEMILMDEEGNKIQAHVLKKWFFRFEKYITDDACLLIKKPSLGLNFAKNKFVDNPNKVCFNYQTYVSKCGDFDGPKYGFSFSSFTSIIDNRVPENVIIGKPYVSNSYGNEVSRLFLNDDMLMTSGHTRKDALRQAFMQKHEYESLRDEDKAWSKLQRPILISVFAFITLSIFISTVISLKIMFPSDPGRRPFCKDPRMQPLSINLSRTATADVDRIGGAFYLTDQETVDYYWMVVLVPSAMVFALSLVYLVAGITVSCTAPMRHGCLKVVENNYCASKRGGVRCLSILNLVFGVIFGLLALFLGSTLLTLGSKCSIPLFWCYEISSWGLVILYGGTAFHLRRRASTGDETDFANRNLGLEMLEAEFTPGPDMERRVNEGFRSWMGSSYFSSDDDDDDGTQHLSHSSTNSSRQRV</sequence>
<keyword evidence="2" id="KW-1133">Transmembrane helix</keyword>
<comment type="caution">
    <text evidence="4">The sequence shown here is derived from an EMBL/GenBank/DDBJ whole genome shotgun (WGS) entry which is preliminary data.</text>
</comment>
<dbReference type="Proteomes" id="UP000326396">
    <property type="component" value="Linkage Group LG16"/>
</dbReference>
<evidence type="ECO:0000313" key="4">
    <source>
        <dbReference type="EMBL" id="KAD5507962.1"/>
    </source>
</evidence>
<feature type="transmembrane region" description="Helical" evidence="2">
    <location>
        <begin position="333"/>
        <end position="356"/>
    </location>
</feature>
<protein>
    <recommendedName>
        <fullName evidence="3">Replication protein A 70 kDa DNA-binding subunit B/D first OB fold domain-containing protein</fullName>
    </recommendedName>
</protein>